<dbReference type="SUPFAM" id="SSF52540">
    <property type="entry name" value="P-loop containing nucleoside triphosphate hydrolases"/>
    <property type="match status" value="1"/>
</dbReference>
<dbReference type="Gene3D" id="3.40.50.300">
    <property type="entry name" value="P-loop containing nucleotide triphosphate hydrolases"/>
    <property type="match status" value="1"/>
</dbReference>
<protein>
    <recommendedName>
        <fullName evidence="3">Orc1-like AAA ATPase domain-containing protein</fullName>
    </recommendedName>
</protein>
<dbReference type="InterPro" id="IPR027417">
    <property type="entry name" value="P-loop_NTPase"/>
</dbReference>
<dbReference type="Proteomes" id="UP000231195">
    <property type="component" value="Unassembled WGS sequence"/>
</dbReference>
<dbReference type="EMBL" id="PFWZ01000174">
    <property type="protein sequence ID" value="PJA39460.1"/>
    <property type="molecule type" value="Genomic_DNA"/>
</dbReference>
<sequence>MKFPESLISSIKINIPRWRHDWISRPRLIEIIHNDLEKQLLLIVAPAGYGKTTLLVDMAHNSELPVCWLSLDGLDKEPQRFLSYFIAAIAERYPQFGQDSFAALKDMKSFEMNGEQILIALTNEIAEKIDEHFVLVLDDYHLVGDALIIRQLLTRLLQLVGENFHLILSSRNLPCAASAETGIL</sequence>
<feature type="non-terminal residue" evidence="1">
    <location>
        <position position="184"/>
    </location>
</feature>
<reference evidence="2" key="1">
    <citation type="submission" date="2017-09" db="EMBL/GenBank/DDBJ databases">
        <title>Depth-based differentiation of microbial function through sediment-hosted aquifers and enrichment of novel symbionts in the deep terrestrial subsurface.</title>
        <authorList>
            <person name="Probst A.J."/>
            <person name="Ladd B."/>
            <person name="Jarett J.K."/>
            <person name="Geller-Mcgrath D.E."/>
            <person name="Sieber C.M.K."/>
            <person name="Emerson J.B."/>
            <person name="Anantharaman K."/>
            <person name="Thomas B.C."/>
            <person name="Malmstrom R."/>
            <person name="Stieglmeier M."/>
            <person name="Klingl A."/>
            <person name="Woyke T."/>
            <person name="Ryan C.M."/>
            <person name="Banfield J.F."/>
        </authorList>
    </citation>
    <scope>NUCLEOTIDE SEQUENCE [LARGE SCALE GENOMIC DNA]</scope>
</reference>
<evidence type="ECO:0000313" key="1">
    <source>
        <dbReference type="EMBL" id="PJA39460.1"/>
    </source>
</evidence>
<dbReference type="AlphaFoldDB" id="A0A2M7X0A3"/>
<organism evidence="1 2">
    <name type="scientific">candidate division WWE3 bacterium CG_4_9_14_3_um_filter_39_7</name>
    <dbReference type="NCBI Taxonomy" id="1975080"/>
    <lineage>
        <taxon>Bacteria</taxon>
        <taxon>Katanobacteria</taxon>
    </lineage>
</organism>
<evidence type="ECO:0000313" key="2">
    <source>
        <dbReference type="Proteomes" id="UP000231195"/>
    </source>
</evidence>
<proteinExistence type="predicted"/>
<evidence type="ECO:0008006" key="3">
    <source>
        <dbReference type="Google" id="ProtNLM"/>
    </source>
</evidence>
<comment type="caution">
    <text evidence="1">The sequence shown here is derived from an EMBL/GenBank/DDBJ whole genome shotgun (WGS) entry which is preliminary data.</text>
</comment>
<name>A0A2M7X0A3_UNCKA</name>
<accession>A0A2M7X0A3</accession>
<gene>
    <name evidence="1" type="ORF">CO179_05130</name>
</gene>